<organism evidence="12 13">
    <name type="scientific">Chenggangzhangella methanolivorans</name>
    <dbReference type="NCBI Taxonomy" id="1437009"/>
    <lineage>
        <taxon>Bacteria</taxon>
        <taxon>Pseudomonadati</taxon>
        <taxon>Pseudomonadota</taxon>
        <taxon>Alphaproteobacteria</taxon>
        <taxon>Hyphomicrobiales</taxon>
        <taxon>Methylopilaceae</taxon>
        <taxon>Chenggangzhangella</taxon>
    </lineage>
</organism>
<evidence type="ECO:0000256" key="10">
    <source>
        <dbReference type="ARBA" id="ARBA00023136"/>
    </source>
</evidence>
<dbReference type="InterPro" id="IPR003439">
    <property type="entry name" value="ABC_transporter-like_ATP-bd"/>
</dbReference>
<dbReference type="CDD" id="cd03214">
    <property type="entry name" value="ABC_Iron-Siderophores_B12_Hemin"/>
    <property type="match status" value="1"/>
</dbReference>
<protein>
    <submittedName>
        <fullName evidence="12">ATP-binding cassette domain-containing protein</fullName>
    </submittedName>
</protein>
<dbReference type="Pfam" id="PF00005">
    <property type="entry name" value="ABC_tran"/>
    <property type="match status" value="1"/>
</dbReference>
<keyword evidence="4" id="KW-1003">Cell membrane</keyword>
<evidence type="ECO:0000256" key="4">
    <source>
        <dbReference type="ARBA" id="ARBA00022475"/>
    </source>
</evidence>
<dbReference type="PANTHER" id="PTHR42771:SF2">
    <property type="entry name" value="IRON(3+)-HYDROXAMATE IMPORT ATP-BINDING PROTEIN FHUC"/>
    <property type="match status" value="1"/>
</dbReference>
<dbReference type="EMBL" id="CP081869">
    <property type="protein sequence ID" value="QZN98635.1"/>
    <property type="molecule type" value="Genomic_DNA"/>
</dbReference>
<keyword evidence="6" id="KW-0547">Nucleotide-binding</keyword>
<keyword evidence="5" id="KW-0410">Iron transport</keyword>
<comment type="similarity">
    <text evidence="2">Belongs to the ABC transporter superfamily.</text>
</comment>
<keyword evidence="13" id="KW-1185">Reference proteome</keyword>
<evidence type="ECO:0000259" key="11">
    <source>
        <dbReference type="PROSITE" id="PS50893"/>
    </source>
</evidence>
<dbReference type="PROSITE" id="PS00211">
    <property type="entry name" value="ABC_TRANSPORTER_1"/>
    <property type="match status" value="1"/>
</dbReference>
<dbReference type="GO" id="GO:0016887">
    <property type="term" value="F:ATP hydrolysis activity"/>
    <property type="evidence" value="ECO:0007669"/>
    <property type="project" value="InterPro"/>
</dbReference>
<evidence type="ECO:0000256" key="5">
    <source>
        <dbReference type="ARBA" id="ARBA00022496"/>
    </source>
</evidence>
<keyword evidence="10" id="KW-0472">Membrane</keyword>
<dbReference type="KEGG" id="cmet:K6K41_16620"/>
<dbReference type="Gene3D" id="3.40.50.300">
    <property type="entry name" value="P-loop containing nucleotide triphosphate hydrolases"/>
    <property type="match status" value="1"/>
</dbReference>
<evidence type="ECO:0000256" key="2">
    <source>
        <dbReference type="ARBA" id="ARBA00005417"/>
    </source>
</evidence>
<keyword evidence="8" id="KW-0408">Iron</keyword>
<dbReference type="GO" id="GO:0005886">
    <property type="term" value="C:plasma membrane"/>
    <property type="evidence" value="ECO:0007669"/>
    <property type="project" value="UniProtKB-SubCell"/>
</dbReference>
<dbReference type="PANTHER" id="PTHR42771">
    <property type="entry name" value="IRON(3+)-HYDROXAMATE IMPORT ATP-BINDING PROTEIN FHUC"/>
    <property type="match status" value="1"/>
</dbReference>
<keyword evidence="7 12" id="KW-0067">ATP-binding</keyword>
<reference evidence="12" key="1">
    <citation type="submission" date="2021-08" db="EMBL/GenBank/DDBJ databases">
        <authorList>
            <person name="Zhang H."/>
            <person name="Xu M."/>
            <person name="Yu Z."/>
            <person name="Yang L."/>
            <person name="Cai Y."/>
        </authorList>
    </citation>
    <scope>NUCLEOTIDE SEQUENCE</scope>
    <source>
        <strain evidence="12">CHL1</strain>
    </source>
</reference>
<dbReference type="SMART" id="SM00382">
    <property type="entry name" value="AAA"/>
    <property type="match status" value="1"/>
</dbReference>
<gene>
    <name evidence="12" type="ORF">K6K41_16620</name>
</gene>
<dbReference type="PROSITE" id="PS50893">
    <property type="entry name" value="ABC_TRANSPORTER_2"/>
    <property type="match status" value="1"/>
</dbReference>
<evidence type="ECO:0000313" key="12">
    <source>
        <dbReference type="EMBL" id="QZN98635.1"/>
    </source>
</evidence>
<evidence type="ECO:0000256" key="9">
    <source>
        <dbReference type="ARBA" id="ARBA00023065"/>
    </source>
</evidence>
<evidence type="ECO:0000256" key="8">
    <source>
        <dbReference type="ARBA" id="ARBA00023004"/>
    </source>
</evidence>
<dbReference type="RefSeq" id="WP_261401577.1">
    <property type="nucleotide sequence ID" value="NZ_CP081869.1"/>
</dbReference>
<evidence type="ECO:0000256" key="3">
    <source>
        <dbReference type="ARBA" id="ARBA00022448"/>
    </source>
</evidence>
<dbReference type="InterPro" id="IPR051535">
    <property type="entry name" value="Siderophore_ABC-ATPase"/>
</dbReference>
<dbReference type="GO" id="GO:0006826">
    <property type="term" value="P:iron ion transport"/>
    <property type="evidence" value="ECO:0007669"/>
    <property type="project" value="UniProtKB-KW"/>
</dbReference>
<dbReference type="InterPro" id="IPR027417">
    <property type="entry name" value="P-loop_NTPase"/>
</dbReference>
<comment type="subcellular location">
    <subcellularLocation>
        <location evidence="1">Cell membrane</location>
        <topology evidence="1">Peripheral membrane protein</topology>
    </subcellularLocation>
</comment>
<keyword evidence="9" id="KW-0406">Ion transport</keyword>
<dbReference type="AlphaFoldDB" id="A0A9E6UL80"/>
<dbReference type="Proteomes" id="UP000825701">
    <property type="component" value="Chromosome"/>
</dbReference>
<feature type="domain" description="ABC transporter" evidence="11">
    <location>
        <begin position="15"/>
        <end position="251"/>
    </location>
</feature>
<evidence type="ECO:0000256" key="6">
    <source>
        <dbReference type="ARBA" id="ARBA00022741"/>
    </source>
</evidence>
<evidence type="ECO:0000256" key="1">
    <source>
        <dbReference type="ARBA" id="ARBA00004202"/>
    </source>
</evidence>
<evidence type="ECO:0000313" key="13">
    <source>
        <dbReference type="Proteomes" id="UP000825701"/>
    </source>
</evidence>
<dbReference type="SUPFAM" id="SSF52540">
    <property type="entry name" value="P-loop containing nucleoside triphosphate hydrolases"/>
    <property type="match status" value="1"/>
</dbReference>
<dbReference type="GO" id="GO:0005524">
    <property type="term" value="F:ATP binding"/>
    <property type="evidence" value="ECO:0007669"/>
    <property type="project" value="UniProtKB-KW"/>
</dbReference>
<dbReference type="InterPro" id="IPR017871">
    <property type="entry name" value="ABC_transporter-like_CS"/>
</dbReference>
<proteinExistence type="inferred from homology"/>
<sequence length="276" mass="29943">MTHDSAASPAGAESFDLSEAAFTVEGRALLSPLTLTLEPARMIGLIGHNGSGKSTLIKLLARQQPASGGAIRYGGEPIERWRTRDFARRVGYLPQTPAAATGLTVKELVSLGRYPWHGALGRFGEVDRKAVEDAMRLTDTEGFAERMVEELSGGERQRVWLAMLVAQGTRWMLLDEPTSALDVAHQIEVLALTRRLTRSHGLGVIVVLHDVNMAARFCDELVALQRGRLIARGAPSDLMTGEQLERIFGAPMDILPCPDGSLVAAPRIDLRETEAA</sequence>
<dbReference type="FunFam" id="3.40.50.300:FF:000134">
    <property type="entry name" value="Iron-enterobactin ABC transporter ATP-binding protein"/>
    <property type="match status" value="1"/>
</dbReference>
<accession>A0A9E6UL80</accession>
<evidence type="ECO:0000256" key="7">
    <source>
        <dbReference type="ARBA" id="ARBA00022840"/>
    </source>
</evidence>
<keyword evidence="3" id="KW-0813">Transport</keyword>
<dbReference type="InterPro" id="IPR003593">
    <property type="entry name" value="AAA+_ATPase"/>
</dbReference>
<name>A0A9E6UL80_9HYPH</name>